<dbReference type="InterPro" id="IPR036864">
    <property type="entry name" value="Zn2-C6_fun-type_DNA-bd_sf"/>
</dbReference>
<keyword evidence="8" id="KW-1185">Reference proteome</keyword>
<dbReference type="PANTHER" id="PTHR37534">
    <property type="entry name" value="TRANSCRIPTIONAL ACTIVATOR PROTEIN UGA3"/>
    <property type="match status" value="1"/>
</dbReference>
<comment type="subcellular location">
    <subcellularLocation>
        <location evidence="1">Nucleus</location>
    </subcellularLocation>
</comment>
<dbReference type="GO" id="GO:0008270">
    <property type="term" value="F:zinc ion binding"/>
    <property type="evidence" value="ECO:0007669"/>
    <property type="project" value="InterPro"/>
</dbReference>
<feature type="domain" description="Zn(2)-C6 fungal-type" evidence="6">
    <location>
        <begin position="19"/>
        <end position="49"/>
    </location>
</feature>
<dbReference type="InterPro" id="IPR001138">
    <property type="entry name" value="Zn2Cys6_DnaBD"/>
</dbReference>
<dbReference type="Gene3D" id="4.10.240.10">
    <property type="entry name" value="Zn(2)-C6 fungal-type DNA-binding domain"/>
    <property type="match status" value="1"/>
</dbReference>
<dbReference type="InterPro" id="IPR021858">
    <property type="entry name" value="Fun_TF"/>
</dbReference>
<keyword evidence="3" id="KW-0238">DNA-binding</keyword>
<evidence type="ECO:0000256" key="5">
    <source>
        <dbReference type="ARBA" id="ARBA00023242"/>
    </source>
</evidence>
<dbReference type="EMBL" id="CDMC01000005">
    <property type="protein sequence ID" value="CEL05892.1"/>
    <property type="molecule type" value="Genomic_DNA"/>
</dbReference>
<name>A0A0U5GXL7_ASPCI</name>
<dbReference type="OrthoDB" id="5213892at2759"/>
<dbReference type="CDD" id="cd00067">
    <property type="entry name" value="GAL4"/>
    <property type="match status" value="1"/>
</dbReference>
<evidence type="ECO:0000256" key="2">
    <source>
        <dbReference type="ARBA" id="ARBA00023015"/>
    </source>
</evidence>
<dbReference type="Pfam" id="PF11951">
    <property type="entry name" value="Fungal_trans_2"/>
    <property type="match status" value="1"/>
</dbReference>
<keyword evidence="5" id="KW-0539">Nucleus</keyword>
<evidence type="ECO:0000313" key="8">
    <source>
        <dbReference type="Proteomes" id="UP000054771"/>
    </source>
</evidence>
<dbReference type="OMA" id="IMENVWR"/>
<reference evidence="8" key="1">
    <citation type="journal article" date="2016" name="Genome Announc.">
        <title>Draft genome sequences of fungus Aspergillus calidoustus.</title>
        <authorList>
            <person name="Horn F."/>
            <person name="Linde J."/>
            <person name="Mattern D.J."/>
            <person name="Walther G."/>
            <person name="Guthke R."/>
            <person name="Scherlach K."/>
            <person name="Martin K."/>
            <person name="Brakhage A.A."/>
            <person name="Petzke L."/>
            <person name="Valiante V."/>
        </authorList>
    </citation>
    <scope>NUCLEOTIDE SEQUENCE [LARGE SCALE GENOMIC DNA]</scope>
    <source>
        <strain evidence="8">SF006504</strain>
    </source>
</reference>
<evidence type="ECO:0000313" key="7">
    <source>
        <dbReference type="EMBL" id="CEL05892.1"/>
    </source>
</evidence>
<evidence type="ECO:0000256" key="1">
    <source>
        <dbReference type="ARBA" id="ARBA00004123"/>
    </source>
</evidence>
<gene>
    <name evidence="7" type="ORF">ASPCAL07004</name>
</gene>
<dbReference type="GO" id="GO:0005634">
    <property type="term" value="C:nucleus"/>
    <property type="evidence" value="ECO:0007669"/>
    <property type="project" value="UniProtKB-SubCell"/>
</dbReference>
<dbReference type="AlphaFoldDB" id="A0A0U5GXL7"/>
<dbReference type="PROSITE" id="PS50048">
    <property type="entry name" value="ZN2_CY6_FUNGAL_2"/>
    <property type="match status" value="1"/>
</dbReference>
<organism evidence="7 8">
    <name type="scientific">Aspergillus calidoustus</name>
    <dbReference type="NCBI Taxonomy" id="454130"/>
    <lineage>
        <taxon>Eukaryota</taxon>
        <taxon>Fungi</taxon>
        <taxon>Dikarya</taxon>
        <taxon>Ascomycota</taxon>
        <taxon>Pezizomycotina</taxon>
        <taxon>Eurotiomycetes</taxon>
        <taxon>Eurotiomycetidae</taxon>
        <taxon>Eurotiales</taxon>
        <taxon>Aspergillaceae</taxon>
        <taxon>Aspergillus</taxon>
        <taxon>Aspergillus subgen. Nidulantes</taxon>
    </lineage>
</organism>
<protein>
    <recommendedName>
        <fullName evidence="6">Zn(2)-C6 fungal-type domain-containing protein</fullName>
    </recommendedName>
</protein>
<proteinExistence type="predicted"/>
<dbReference type="SUPFAM" id="SSF57701">
    <property type="entry name" value="Zn2/Cys6 DNA-binding domain"/>
    <property type="match status" value="1"/>
</dbReference>
<sequence>MNMAPLHSPERSAIRSFDGCWTCRLRRKKCDERRPICGTCDTLYITCHYSPEKPEWMDGGVRQREMADQIKAEVKESADRRRWKRVIHASGSVPETDTTITAGPVGLSEQLPSDQPPWTNAAAASLTNGEAARAQLAIPNCRLESRNHNVNGTTMSQSDYILFSFYLEHLLPFLFPFYRPPALQGGRAWIMELMLNSPVMRQATLCQSSYFFSVIHGSNDCASLDALVGARTRDAFAILRQSIQSIGDSDINEQLHDAARTLVSILQLQRFEVAIMSFQNCQPHLNAAVALFKRLMEDVGGVKAVGPRLAYDTVLRHLGPSTRILPTDNFQVPNAEQAAFSFASTLVILDDIITSTVSQEEPKLYEYHRHLLDDADSPINAEAVVGCRNWILLGVSEIARLDAWKQRCKRAGSLDMMELVRRASPIKSLLETGLARLDIEPVKSTRGVGVLLSIFLGNSGQGPVSLCQKTLAIPVWAHAALLYLFVVVSGWQPRSAEVAYHVTKILDILTNGVEPPGLLRAIVWPFCIAGFLAQPHDEWRFRKLVHDLQPLSVFGTARKALELMENIWRDRDAENSINFDLGTLFSSPGELILLV</sequence>
<accession>A0A0U5GXL7</accession>
<dbReference type="GO" id="GO:0003677">
    <property type="term" value="F:DNA binding"/>
    <property type="evidence" value="ECO:0007669"/>
    <property type="project" value="UniProtKB-KW"/>
</dbReference>
<dbReference type="STRING" id="454130.A0A0U5GXL7"/>
<evidence type="ECO:0000259" key="6">
    <source>
        <dbReference type="PROSITE" id="PS50048"/>
    </source>
</evidence>
<keyword evidence="2" id="KW-0805">Transcription regulation</keyword>
<evidence type="ECO:0000256" key="3">
    <source>
        <dbReference type="ARBA" id="ARBA00023125"/>
    </source>
</evidence>
<dbReference type="PANTHER" id="PTHR37534:SF20">
    <property type="entry name" value="PRO1A C6 ZINK-FINGER PROTEIN"/>
    <property type="match status" value="1"/>
</dbReference>
<dbReference type="SMART" id="SM00066">
    <property type="entry name" value="GAL4"/>
    <property type="match status" value="1"/>
</dbReference>
<keyword evidence="4" id="KW-0804">Transcription</keyword>
<dbReference type="Pfam" id="PF00172">
    <property type="entry name" value="Zn_clus"/>
    <property type="match status" value="1"/>
</dbReference>
<evidence type="ECO:0000256" key="4">
    <source>
        <dbReference type="ARBA" id="ARBA00023163"/>
    </source>
</evidence>
<dbReference type="GO" id="GO:0000981">
    <property type="term" value="F:DNA-binding transcription factor activity, RNA polymerase II-specific"/>
    <property type="evidence" value="ECO:0007669"/>
    <property type="project" value="InterPro"/>
</dbReference>
<dbReference type="PROSITE" id="PS00463">
    <property type="entry name" value="ZN2_CY6_FUNGAL_1"/>
    <property type="match status" value="1"/>
</dbReference>
<dbReference type="Proteomes" id="UP000054771">
    <property type="component" value="Unassembled WGS sequence"/>
</dbReference>